<name>A0A7K3WW69_9FLAO</name>
<gene>
    <name evidence="2" type="ORF">G3O08_19940</name>
</gene>
<feature type="signal peptide" evidence="1">
    <location>
        <begin position="1"/>
        <end position="22"/>
    </location>
</feature>
<protein>
    <submittedName>
        <fullName evidence="2">Uncharacterized protein</fullName>
    </submittedName>
</protein>
<dbReference type="Proteomes" id="UP000486602">
    <property type="component" value="Unassembled WGS sequence"/>
</dbReference>
<dbReference type="AlphaFoldDB" id="A0A7K3WW69"/>
<dbReference type="RefSeq" id="WP_163287212.1">
    <property type="nucleotide sequence ID" value="NZ_JAAGVY010000077.1"/>
</dbReference>
<evidence type="ECO:0000313" key="2">
    <source>
        <dbReference type="EMBL" id="NEN25766.1"/>
    </source>
</evidence>
<organism evidence="2 3">
    <name type="scientific">Cryomorpha ignava</name>
    <dbReference type="NCBI Taxonomy" id="101383"/>
    <lineage>
        <taxon>Bacteria</taxon>
        <taxon>Pseudomonadati</taxon>
        <taxon>Bacteroidota</taxon>
        <taxon>Flavobacteriia</taxon>
        <taxon>Flavobacteriales</taxon>
        <taxon>Cryomorphaceae</taxon>
        <taxon>Cryomorpha</taxon>
    </lineage>
</organism>
<dbReference type="EMBL" id="JAAGVY010000077">
    <property type="protein sequence ID" value="NEN25766.1"/>
    <property type="molecule type" value="Genomic_DNA"/>
</dbReference>
<evidence type="ECO:0000256" key="1">
    <source>
        <dbReference type="SAM" id="SignalP"/>
    </source>
</evidence>
<evidence type="ECO:0000313" key="3">
    <source>
        <dbReference type="Proteomes" id="UP000486602"/>
    </source>
</evidence>
<accession>A0A7K3WW69</accession>
<sequence>MKHQFYAKSILLLLLLVPFSLASQDKPNLIWGKPIESLKGYEINQVFGADDDVFYVFRQNKRKKYPYALQKISTDSLTVLGERIFSLSELKGNEPKIIQTLNIGRKLYFIATTTESAIDSVNIYAYEILDKPNIEATPTLLARVNRKALNTERDFTIFKDDGNELFTLILPQETEPQKNEKFELLLFNSLLEMVNSKIIELPYPSNVLEYTDALVDSSGAIYVLASIINPSLSALNKDRNIGRNFSLFKYGWETETLVEKSLSLGSKWLYDVRLFLNKNNNIQVAGYYSNMVDLIMAGTFSLELDKTTGKILNQGLNPFDREFRTKFRPKGGNISETELGMFNLDYVFPAADGGTQFISEKNYTETSTVFNPGTGTYSIITVYNYDEILLTTINESSKIKYNIMIPKFQSSTSLYDSYTSYIAFSESDKTFFIYNDNDRNRDLGVDASSGYRQLTSAASTVAVLVVVHKNGETVKIPLYTSSKEKPVLNTNFFYQTRDGVVLLTNSGYDSQFVKLKLRE</sequence>
<proteinExistence type="predicted"/>
<keyword evidence="1" id="KW-0732">Signal</keyword>
<reference evidence="2 3" key="1">
    <citation type="submission" date="2020-02" db="EMBL/GenBank/DDBJ databases">
        <title>Out from the shadows clarifying the taxonomy of the family Cryomorphaceae and related taxa by utilizing the GTDB taxonomic framework.</title>
        <authorList>
            <person name="Bowman J.P."/>
        </authorList>
    </citation>
    <scope>NUCLEOTIDE SEQUENCE [LARGE SCALE GENOMIC DNA]</scope>
    <source>
        <strain evidence="2 3">QSSC 1-22</strain>
    </source>
</reference>
<comment type="caution">
    <text evidence="2">The sequence shown here is derived from an EMBL/GenBank/DDBJ whole genome shotgun (WGS) entry which is preliminary data.</text>
</comment>
<feature type="chain" id="PRO_5029561869" evidence="1">
    <location>
        <begin position="23"/>
        <end position="519"/>
    </location>
</feature>
<keyword evidence="3" id="KW-1185">Reference proteome</keyword>